<evidence type="ECO:0008006" key="10">
    <source>
        <dbReference type="Google" id="ProtNLM"/>
    </source>
</evidence>
<evidence type="ECO:0000256" key="5">
    <source>
        <dbReference type="ARBA" id="ARBA00022801"/>
    </source>
</evidence>
<organism evidence="8 9">
    <name type="scientific">Candidatus Gottesmanbacteria bacterium RIFCSPLOWO2_01_FULL_43_11b</name>
    <dbReference type="NCBI Taxonomy" id="1798392"/>
    <lineage>
        <taxon>Bacteria</taxon>
        <taxon>Candidatus Gottesmaniibacteriota</taxon>
    </lineage>
</organism>
<dbReference type="STRING" id="1798392.A3A79_02645"/>
<dbReference type="InterPro" id="IPR012933">
    <property type="entry name" value="HicA_mRNA_interferase"/>
</dbReference>
<evidence type="ECO:0000256" key="3">
    <source>
        <dbReference type="ARBA" id="ARBA00022722"/>
    </source>
</evidence>
<dbReference type="GO" id="GO:0003729">
    <property type="term" value="F:mRNA binding"/>
    <property type="evidence" value="ECO:0007669"/>
    <property type="project" value="InterPro"/>
</dbReference>
<protein>
    <recommendedName>
        <fullName evidence="10">Toxin HicA</fullName>
    </recommendedName>
</protein>
<keyword evidence="4" id="KW-0255">Endonuclease</keyword>
<evidence type="ECO:0000313" key="9">
    <source>
        <dbReference type="Proteomes" id="UP000178759"/>
    </source>
</evidence>
<comment type="similarity">
    <text evidence="1">Belongs to the HicA mRNA interferase family.</text>
</comment>
<accession>A0A1F6AHB6</accession>
<evidence type="ECO:0000256" key="6">
    <source>
        <dbReference type="ARBA" id="ARBA00022884"/>
    </source>
</evidence>
<dbReference type="EMBL" id="MFJV01000001">
    <property type="protein sequence ID" value="OGG24071.1"/>
    <property type="molecule type" value="Genomic_DNA"/>
</dbReference>
<gene>
    <name evidence="8" type="ORF">A3A79_02645</name>
</gene>
<keyword evidence="7" id="KW-0346">Stress response</keyword>
<sequence length="73" mass="8263">MSKLPSLRSHEVLTILFAHGFEKIRTSGSHIRLRKGTRYVTVPYHAGKTITRGTLRSIIKQSALTPKSFLSKR</sequence>
<evidence type="ECO:0000313" key="8">
    <source>
        <dbReference type="EMBL" id="OGG24071.1"/>
    </source>
</evidence>
<dbReference type="Gene3D" id="3.30.920.30">
    <property type="entry name" value="Hypothetical protein"/>
    <property type="match status" value="1"/>
</dbReference>
<evidence type="ECO:0000256" key="4">
    <source>
        <dbReference type="ARBA" id="ARBA00022759"/>
    </source>
</evidence>
<proteinExistence type="inferred from homology"/>
<dbReference type="AlphaFoldDB" id="A0A1F6AHB6"/>
<evidence type="ECO:0000256" key="1">
    <source>
        <dbReference type="ARBA" id="ARBA00006620"/>
    </source>
</evidence>
<dbReference type="InterPro" id="IPR038570">
    <property type="entry name" value="HicA_sf"/>
</dbReference>
<keyword evidence="5" id="KW-0378">Hydrolase</keyword>
<name>A0A1F6AHB6_9BACT</name>
<keyword evidence="2" id="KW-1277">Toxin-antitoxin system</keyword>
<dbReference type="GO" id="GO:0004519">
    <property type="term" value="F:endonuclease activity"/>
    <property type="evidence" value="ECO:0007669"/>
    <property type="project" value="UniProtKB-KW"/>
</dbReference>
<comment type="caution">
    <text evidence="8">The sequence shown here is derived from an EMBL/GenBank/DDBJ whole genome shotgun (WGS) entry which is preliminary data.</text>
</comment>
<evidence type="ECO:0000256" key="2">
    <source>
        <dbReference type="ARBA" id="ARBA00022649"/>
    </source>
</evidence>
<dbReference type="Proteomes" id="UP000178759">
    <property type="component" value="Unassembled WGS sequence"/>
</dbReference>
<dbReference type="Pfam" id="PF07927">
    <property type="entry name" value="HicA_toxin"/>
    <property type="match status" value="1"/>
</dbReference>
<dbReference type="GO" id="GO:0016787">
    <property type="term" value="F:hydrolase activity"/>
    <property type="evidence" value="ECO:0007669"/>
    <property type="project" value="UniProtKB-KW"/>
</dbReference>
<evidence type="ECO:0000256" key="7">
    <source>
        <dbReference type="ARBA" id="ARBA00023016"/>
    </source>
</evidence>
<dbReference type="SUPFAM" id="SSF54786">
    <property type="entry name" value="YcfA/nrd intein domain"/>
    <property type="match status" value="1"/>
</dbReference>
<keyword evidence="6" id="KW-0694">RNA-binding</keyword>
<keyword evidence="3" id="KW-0540">Nuclease</keyword>
<reference evidence="8 9" key="1">
    <citation type="journal article" date="2016" name="Nat. Commun.">
        <title>Thousands of microbial genomes shed light on interconnected biogeochemical processes in an aquifer system.</title>
        <authorList>
            <person name="Anantharaman K."/>
            <person name="Brown C.T."/>
            <person name="Hug L.A."/>
            <person name="Sharon I."/>
            <person name="Castelle C.J."/>
            <person name="Probst A.J."/>
            <person name="Thomas B.C."/>
            <person name="Singh A."/>
            <person name="Wilkins M.J."/>
            <person name="Karaoz U."/>
            <person name="Brodie E.L."/>
            <person name="Williams K.H."/>
            <person name="Hubbard S.S."/>
            <person name="Banfield J.F."/>
        </authorList>
    </citation>
    <scope>NUCLEOTIDE SEQUENCE [LARGE SCALE GENOMIC DNA]</scope>
</reference>